<dbReference type="InterPro" id="IPR051022">
    <property type="entry name" value="Notch_Cell-Fate_Det"/>
</dbReference>
<dbReference type="InterPro" id="IPR035976">
    <property type="entry name" value="Sushi/SCR/CCP_sf"/>
</dbReference>
<dbReference type="SUPFAM" id="SSF49899">
    <property type="entry name" value="Concanavalin A-like lectins/glucanases"/>
    <property type="match status" value="1"/>
</dbReference>
<keyword evidence="2" id="KW-0217">Developmental protein</keyword>
<feature type="disulfide bond" evidence="13">
    <location>
        <begin position="468"/>
        <end position="495"/>
    </location>
</feature>
<evidence type="ECO:0000256" key="2">
    <source>
        <dbReference type="ARBA" id="ARBA00022473"/>
    </source>
</evidence>
<feature type="chain" id="PRO_5044702908" evidence="16">
    <location>
        <begin position="29"/>
        <end position="2554"/>
    </location>
</feature>
<dbReference type="InterPro" id="IPR000436">
    <property type="entry name" value="Sushi_SCR_CCP_dom"/>
</dbReference>
<keyword evidence="10 12" id="KW-1015">Disulfide bond</keyword>
<evidence type="ECO:0000259" key="19">
    <source>
        <dbReference type="PROSITE" id="PS50825"/>
    </source>
</evidence>
<feature type="domain" description="EGF-like" evidence="17">
    <location>
        <begin position="1917"/>
        <end position="1961"/>
    </location>
</feature>
<evidence type="ECO:0000256" key="10">
    <source>
        <dbReference type="ARBA" id="ARBA00023157"/>
    </source>
</evidence>
<feature type="domain" description="EGF-like" evidence="17">
    <location>
        <begin position="1878"/>
        <end position="1915"/>
    </location>
</feature>
<dbReference type="Gene3D" id="2.10.70.10">
    <property type="entry name" value="Complement Module, domain 1"/>
    <property type="match status" value="3"/>
</dbReference>
<evidence type="ECO:0000256" key="3">
    <source>
        <dbReference type="ARBA" id="ARBA00022536"/>
    </source>
</evidence>
<feature type="disulfide bond" evidence="12">
    <location>
        <begin position="1489"/>
        <end position="1498"/>
    </location>
</feature>
<evidence type="ECO:0000256" key="1">
    <source>
        <dbReference type="ARBA" id="ARBA00004479"/>
    </source>
</evidence>
<feature type="domain" description="EGF-like" evidence="17">
    <location>
        <begin position="1840"/>
        <end position="1876"/>
    </location>
</feature>
<dbReference type="InterPro" id="IPR001759">
    <property type="entry name" value="PTX_dom"/>
</dbReference>
<evidence type="ECO:0000256" key="11">
    <source>
        <dbReference type="ARBA" id="ARBA00023180"/>
    </source>
</evidence>
<dbReference type="SMART" id="SM00159">
    <property type="entry name" value="PTX"/>
    <property type="match status" value="1"/>
</dbReference>
<proteinExistence type="predicted"/>
<feature type="region of interest" description="Disordered" evidence="14">
    <location>
        <begin position="927"/>
        <end position="955"/>
    </location>
</feature>
<feature type="domain" description="EGF-like" evidence="17">
    <location>
        <begin position="1309"/>
        <end position="1347"/>
    </location>
</feature>
<name>A0A9W3AW38_BIOGL</name>
<dbReference type="Pfam" id="PF00084">
    <property type="entry name" value="Sushi"/>
    <property type="match status" value="3"/>
</dbReference>
<evidence type="ECO:0000313" key="23">
    <source>
        <dbReference type="RefSeq" id="XP_055891432.1"/>
    </source>
</evidence>
<feature type="domain" description="Sushi" evidence="20">
    <location>
        <begin position="361"/>
        <end position="433"/>
    </location>
</feature>
<dbReference type="RefSeq" id="XP_055891437.1">
    <property type="nucleotide sequence ID" value="XM_056035462.1"/>
</dbReference>
<keyword evidence="4 15" id="KW-0812">Transmembrane</keyword>
<keyword evidence="6" id="KW-0677">Repeat</keyword>
<dbReference type="Gene3D" id="2.10.50.10">
    <property type="entry name" value="Tumor Necrosis Factor Receptor, subunit A, domain 2"/>
    <property type="match status" value="3"/>
</dbReference>
<dbReference type="OMA" id="FWPDCSR"/>
<keyword evidence="22" id="KW-1185">Reference proteome</keyword>
<dbReference type="PROSITE" id="PS00022">
    <property type="entry name" value="EGF_1"/>
    <property type="match status" value="10"/>
</dbReference>
<dbReference type="Gene3D" id="3.40.50.410">
    <property type="entry name" value="von Willebrand factor, type A domain"/>
    <property type="match status" value="1"/>
</dbReference>
<dbReference type="Pfam" id="PF13385">
    <property type="entry name" value="Laminin_G_3"/>
    <property type="match status" value="1"/>
</dbReference>
<dbReference type="InterPro" id="IPR011641">
    <property type="entry name" value="Tyr-kin_ephrin_A/B_rcpt-like"/>
</dbReference>
<dbReference type="PROSITE" id="PS51828">
    <property type="entry name" value="PTX_2"/>
    <property type="match status" value="1"/>
</dbReference>
<dbReference type="SUPFAM" id="SSF53300">
    <property type="entry name" value="vWA-like"/>
    <property type="match status" value="1"/>
</dbReference>
<feature type="domain" description="EGF-like" evidence="17">
    <location>
        <begin position="1964"/>
        <end position="2006"/>
    </location>
</feature>
<keyword evidence="8 15" id="KW-1133">Transmembrane helix</keyword>
<dbReference type="PROSITE" id="PS50825">
    <property type="entry name" value="HYR"/>
    <property type="match status" value="1"/>
</dbReference>
<feature type="disulfide bond" evidence="12">
    <location>
        <begin position="1375"/>
        <end position="1384"/>
    </location>
</feature>
<feature type="domain" description="VWFA" evidence="18">
    <location>
        <begin position="65"/>
        <end position="252"/>
    </location>
</feature>
<accession>A0A9W3AW38</accession>
<feature type="domain" description="Sushi" evidence="20">
    <location>
        <begin position="434"/>
        <end position="497"/>
    </location>
</feature>
<organism evidence="22 26">
    <name type="scientific">Biomphalaria glabrata</name>
    <name type="common">Bloodfluke planorb</name>
    <name type="synonym">Freshwater snail</name>
    <dbReference type="NCBI Taxonomy" id="6526"/>
    <lineage>
        <taxon>Eukaryota</taxon>
        <taxon>Metazoa</taxon>
        <taxon>Spiralia</taxon>
        <taxon>Lophotrochozoa</taxon>
        <taxon>Mollusca</taxon>
        <taxon>Gastropoda</taxon>
        <taxon>Heterobranchia</taxon>
        <taxon>Euthyneura</taxon>
        <taxon>Panpulmonata</taxon>
        <taxon>Hygrophila</taxon>
        <taxon>Lymnaeoidea</taxon>
        <taxon>Planorbidae</taxon>
        <taxon>Biomphalaria</taxon>
    </lineage>
</organism>
<feature type="domain" description="EGF-like" evidence="17">
    <location>
        <begin position="1800"/>
        <end position="1838"/>
    </location>
</feature>
<dbReference type="PROSITE" id="PS50923">
    <property type="entry name" value="SUSHI"/>
    <property type="match status" value="3"/>
</dbReference>
<evidence type="ECO:0000256" key="7">
    <source>
        <dbReference type="ARBA" id="ARBA00022976"/>
    </source>
</evidence>
<evidence type="ECO:0000313" key="25">
    <source>
        <dbReference type="RefSeq" id="XP_055891434.1"/>
    </source>
</evidence>
<feature type="domain" description="HYR" evidence="19">
    <location>
        <begin position="560"/>
        <end position="644"/>
    </location>
</feature>
<evidence type="ECO:0000256" key="14">
    <source>
        <dbReference type="SAM" id="MobiDB-lite"/>
    </source>
</evidence>
<dbReference type="FunFam" id="2.10.25.10:FF:000143">
    <property type="entry name" value="Protein crumbs 1"/>
    <property type="match status" value="1"/>
</dbReference>
<dbReference type="GO" id="GO:0005509">
    <property type="term" value="F:calcium ion binding"/>
    <property type="evidence" value="ECO:0007669"/>
    <property type="project" value="InterPro"/>
</dbReference>
<dbReference type="SMART" id="SM00181">
    <property type="entry name" value="EGF"/>
    <property type="match status" value="13"/>
</dbReference>
<feature type="domain" description="EGF-like" evidence="17">
    <location>
        <begin position="1463"/>
        <end position="1499"/>
    </location>
</feature>
<sequence length="2554" mass="279450">MLLEMARLMSRCVISILCLFEFSKISSAFDTVEIDAENIEQGRQLILDFYSNYTSSSTPLTNPVDLVFVLDRSASVTRAGWGSMVRFVHNLLEHFTVDAHNTRVAVITYGTTASVDIDGIRAGDYNKCALVARLQKHLSKKVPSGYSATHDAIMKAKEVVVDSRKEAKKAVIVITDGRSNIGPPPVRASVQLRSLVWDTEWDTLNNGPQLQIYAFGIKDAYMPEVRTIASPLPNHTFYIPSFQTFSELARSLHDDSQSENWQVLGDKGYCQQEVGCSEHAYCACGTRSGLYLCVCKDGYHGDGTSCAACPRGTYKNRISPVRCFPCPANSTTLYEGATDPLQCVCEAPLYQESSGSPCHVRFCIPLPPITHGQTFHVPGRVVDEVSPTGVACTNTPDTSCHYRCDDGYRLNGHPGLICNPNGTWEGSVPECEIVNCSTLEFHHQDVQNGDVQYLNKTTTYGSILQVHCHEGYRAFGDWERTCTLHGTWSGTRTWCVENKCPALQVTPGLIITPVICGQSALTPGSVCQFICEKGYSLIGPSNVTCNDKGAWNGASQTECIDIEAPEIVCPEDITTPITEANYALVHLKVSSLRVTDNSNEFTVEVVGGVNESVRLTAGVHQFKYIARDKAGKEGHCFQTITVVDSVFRLVKCPEQNISIHMNQHLAEAIWPEVVFVDHNNLTVEHACAPANNSLLPPGKYTVQCTPAAHTISKVMCEFQVLLYQPQCVVPKAPLHGSLTCSPTQTSLLTCQVKCNDNYDFHSLPQSHYICDLQGVWNLKIPNLFWPDCTRKFLPGRALLRGQARFFYYRGRCEDTRTQIAQTFTDFLQTHSWNVCGQELCSIEEVKVHCGSESKRKKREEDIFLGTLKLANANLSHRRQIRESKMMSSASKTGGIDEAGIISKKLSNDAQVNSTDIYRELFRIPDEETKKTQKDNPDDVEKSAGKSFGKPGFGGGEILQEQDETSTQVFTLNKRQENSEDQFGFLDRSGAGPYGDDVLEEADSMYDVDRLTNMTQSGLLDGYNSTISDLNPDDVTWLQGSDGKEKVTITFQIISKVPPGHPVTTNAQSDMVQHLYDVSDTLTSAWQALNLTVPTNATGHIGNHTFENSTFGILSDIHQMSMDEPLIQSCPEGFVSHSEIHGSTLTCMACPRGTYHDRVLDICDVCPDHEYQPEEAQLTCLSCPDDTYTPHRGADNISLCLASCKPGEYSINGLVPCIPCPRHTFISMSQSKTCLPCLHNRKTLQIGSTSPSQCIDLCGPGNFSDTGLVPCQPCPKGSYSPELGAITCFLCDEGQSTLELGSVDKSSCIEWDPCLETSLVCENNGTCKKNSLTAVCECPSGFTGDRCEINIEDCWESLCHNEATCVDGVNSFTCVCTPGHTGRYCEVGIDECLSSPCQNGGSCLDKINDYQCFCPTGYTGKQCNVTIPPCTKEICVHGTCQIMAVDDIRCVCNSGYAGPSCNVTYDLCSSHPCVHAYDCLDSPGNYTCSCRPGYTGRLCDVAINHCSPSPCLPHSACISLTSSYYCKCPGGWSGKHCDNETTADFDLIFNPSSLEGHYVVIPSSFMPTLQAFTLSTWLRPGLLSAFATIVTFVLPQHGSVEKNDDSDYEVVFALQHTDKLIVRLYGESFFTNASLPPSVWTHLCFTWSSATGRWSVSVNGSLVSSDRVTAPFRPIPAQVITVIGQQNPFYGETSLMWDVFSGEMTQFNIFGRALSIGDIISLANQSACNQTYGDVVTWTDVIGNAKEGTIIRLTSHCMDVNECLFPDVFPCSRNRVCYDGVGGYNCSDCIEGYKGPDCSEPDDECLLDDKCFAGTCVDGPELYDYRCICNPGYTGVTCSVRIDECLSNPCRNGGICNLTETSFTCMCPGPNMGSLCERPFSPCLHNPCHNNGVCSDAGSDGYTCVCREHFAGRNCERQLSWCEENACLNGGTCVNASSPEADQTGSTSSCLCLAGWTGKQCGVKVIPSCELSPCVDGGTCISVLNSIYGYICRCPHRLGVTLDRNCAVVNPCESSPCPATHVCVAQDETYTCSCIKQECLPWYGPNNTTADSAVDKMDPGKQYWWSSDWTFATIASSCVFLVAILVLTVYLCRRKKSSSGDLQALNSSPDVALEQMTNPGFQHDEAESTYAELSDDYNVPDRDDDYDDQVYQPSTLTSVSSIRKAPASRTSSSSSSGSLGSLRSSLSKKFQKTNETNTPLLSDDYLEPIVVRKDTASPHYVSHTLKLDHNFAPEQAPNSGVLNVGFNPEDYIIPDRDRHKSPKLAEENVINKSDSEDHNKEDYIAMGNYKVPSELHASGNSSSSTNKTDKPKNIYVNLKSVPASNLPKRARPIIDYGQNSSTISSSAALQVPVNIHLMSHPGGPPLQTYVPFSDVAGLNGRHLDKTESLKVVQKNSESLAPCAENLISKDNVGLSPVVNPLHSTMMASDPSETQLYTDSAEAIKLSDPDPSPAPSEFVLEDFSSRLPRSAKEKKTKRDAKKTVLQDFSTKKSRPKKDNPLFLSSDKSQLSGFTHPTKSSLKQEEMKSSSASNATSGDGNQSLQNIQKRQLPPLPQ</sequence>
<evidence type="ECO:0000256" key="15">
    <source>
        <dbReference type="SAM" id="Phobius"/>
    </source>
</evidence>
<reference evidence="23 24" key="1">
    <citation type="submission" date="2025-04" db="UniProtKB">
        <authorList>
            <consortium name="RefSeq"/>
        </authorList>
    </citation>
    <scope>IDENTIFICATION</scope>
</reference>
<dbReference type="GO" id="GO:0016020">
    <property type="term" value="C:membrane"/>
    <property type="evidence" value="ECO:0007669"/>
    <property type="project" value="UniProtKB-SubCell"/>
</dbReference>
<dbReference type="GeneID" id="106050361"/>
<feature type="compositionally biased region" description="Polar residues" evidence="14">
    <location>
        <begin position="2503"/>
        <end position="2518"/>
    </location>
</feature>
<feature type="domain" description="EGF-like" evidence="17">
    <location>
        <begin position="1758"/>
        <end position="1798"/>
    </location>
</feature>
<dbReference type="PANTHER" id="PTHR24049">
    <property type="entry name" value="CRUMBS FAMILY MEMBER"/>
    <property type="match status" value="1"/>
</dbReference>
<evidence type="ECO:0000313" key="24">
    <source>
        <dbReference type="RefSeq" id="XP_055891433.1"/>
    </source>
</evidence>
<dbReference type="FunFam" id="2.10.25.10:FF:000123">
    <property type="entry name" value="Crumbs homolog 1 (Drosophila)"/>
    <property type="match status" value="1"/>
</dbReference>
<dbReference type="RefSeq" id="XP_055891436.1">
    <property type="nucleotide sequence ID" value="XM_056035461.1"/>
</dbReference>
<dbReference type="FunFam" id="2.10.25.10:FF:000066">
    <property type="entry name" value="FAT atypical cadherin 4"/>
    <property type="match status" value="1"/>
</dbReference>
<feature type="domain" description="EGF-like" evidence="17">
    <location>
        <begin position="1349"/>
        <end position="1385"/>
    </location>
</feature>
<protein>
    <submittedName>
        <fullName evidence="23 24">Sushi, von Willebrand factor type A, EGF and pentraxin domain-containing protein 1-like</fullName>
    </submittedName>
</protein>
<dbReference type="Pfam" id="PF00008">
    <property type="entry name" value="EGF"/>
    <property type="match status" value="1"/>
</dbReference>
<dbReference type="InterPro" id="IPR030476">
    <property type="entry name" value="Pentaxin_CS"/>
</dbReference>
<evidence type="ECO:0000259" key="21">
    <source>
        <dbReference type="PROSITE" id="PS51828"/>
    </source>
</evidence>
<dbReference type="Pfam" id="PF07699">
    <property type="entry name" value="Ephrin_rec_like"/>
    <property type="match status" value="4"/>
</dbReference>
<evidence type="ECO:0000256" key="6">
    <source>
        <dbReference type="ARBA" id="ARBA00022737"/>
    </source>
</evidence>
<evidence type="ECO:0000259" key="18">
    <source>
        <dbReference type="PROSITE" id="PS50234"/>
    </source>
</evidence>
<feature type="signal peptide" evidence="16">
    <location>
        <begin position="1"/>
        <end position="28"/>
    </location>
</feature>
<feature type="disulfide bond" evidence="12">
    <location>
        <begin position="1788"/>
        <end position="1797"/>
    </location>
</feature>
<evidence type="ECO:0000313" key="26">
    <source>
        <dbReference type="RefSeq" id="XP_055891436.1"/>
    </source>
</evidence>
<dbReference type="InterPro" id="IPR009030">
    <property type="entry name" value="Growth_fac_rcpt_cys_sf"/>
</dbReference>
<evidence type="ECO:0000313" key="27">
    <source>
        <dbReference type="RefSeq" id="XP_055891437.1"/>
    </source>
</evidence>
<dbReference type="PROSITE" id="PS50026">
    <property type="entry name" value="EGF_3"/>
    <property type="match status" value="12"/>
</dbReference>
<evidence type="ECO:0000313" key="22">
    <source>
        <dbReference type="Proteomes" id="UP001165740"/>
    </source>
</evidence>
<keyword evidence="5 16" id="KW-0732">Signal</keyword>
<dbReference type="SUPFAM" id="SSF57196">
    <property type="entry name" value="EGF/Laminin"/>
    <property type="match status" value="9"/>
</dbReference>
<feature type="disulfide bond" evidence="12">
    <location>
        <begin position="1951"/>
        <end position="1960"/>
    </location>
</feature>
<dbReference type="SMART" id="SM01411">
    <property type="entry name" value="Ephrin_rec_like"/>
    <property type="match status" value="4"/>
</dbReference>
<feature type="disulfide bond" evidence="12">
    <location>
        <begin position="1451"/>
        <end position="1460"/>
    </location>
</feature>
<dbReference type="CDD" id="cd01450">
    <property type="entry name" value="vWFA_subfamily_ECM"/>
    <property type="match status" value="1"/>
</dbReference>
<dbReference type="SMART" id="SM00179">
    <property type="entry name" value="EGF_CA"/>
    <property type="match status" value="9"/>
</dbReference>
<dbReference type="InterPro" id="IPR002035">
    <property type="entry name" value="VWF_A"/>
</dbReference>
<dbReference type="Pfam" id="PF00092">
    <property type="entry name" value="VWA"/>
    <property type="match status" value="1"/>
</dbReference>
<dbReference type="OrthoDB" id="6515930at2759"/>
<dbReference type="FunFam" id="2.10.25.10:FF:000146">
    <property type="entry name" value="Putative neurogenic locus notch"/>
    <property type="match status" value="1"/>
</dbReference>
<dbReference type="InterPro" id="IPR000742">
    <property type="entry name" value="EGF"/>
</dbReference>
<comment type="caution">
    <text evidence="12">Lacks conserved residue(s) required for the propagation of feature annotation.</text>
</comment>
<evidence type="ECO:0000256" key="9">
    <source>
        <dbReference type="ARBA" id="ARBA00023136"/>
    </source>
</evidence>
<feature type="domain" description="EGF-like" evidence="17">
    <location>
        <begin position="1425"/>
        <end position="1461"/>
    </location>
</feature>
<feature type="region of interest" description="Disordered" evidence="14">
    <location>
        <begin position="2156"/>
        <end position="2183"/>
    </location>
</feature>
<dbReference type="Pfam" id="PF25024">
    <property type="entry name" value="EGF_TEN"/>
    <property type="match status" value="1"/>
</dbReference>
<feature type="disulfide bond" evidence="12">
    <location>
        <begin position="1905"/>
        <end position="1914"/>
    </location>
</feature>
<evidence type="ECO:0000259" key="20">
    <source>
        <dbReference type="PROSITE" id="PS50923"/>
    </source>
</evidence>
<feature type="disulfide bond" evidence="13">
    <location>
        <begin position="404"/>
        <end position="431"/>
    </location>
</feature>
<feature type="disulfide bond" evidence="12">
    <location>
        <begin position="1866"/>
        <end position="1875"/>
    </location>
</feature>
<feature type="transmembrane region" description="Helical" evidence="15">
    <location>
        <begin position="2068"/>
        <end position="2091"/>
    </location>
</feature>
<keyword evidence="7" id="KW-0914">Notch signaling pathway</keyword>
<comment type="subcellular location">
    <subcellularLocation>
        <location evidence="1">Membrane</location>
        <topology evidence="1">Single-pass type I membrane protein</topology>
    </subcellularLocation>
</comment>
<dbReference type="SUPFAM" id="SSF57535">
    <property type="entry name" value="Complement control module/SCR domain"/>
    <property type="match status" value="3"/>
</dbReference>
<feature type="disulfide bond" evidence="12">
    <location>
        <begin position="1527"/>
        <end position="1536"/>
    </location>
</feature>
<evidence type="ECO:0000256" key="13">
    <source>
        <dbReference type="PROSITE-ProRule" id="PRU00302"/>
    </source>
</evidence>
<keyword evidence="13" id="KW-0768">Sushi</keyword>
<dbReference type="PANTHER" id="PTHR24049:SF22">
    <property type="entry name" value="DROSOPHILA CRUMBS HOMOLOG"/>
    <property type="match status" value="1"/>
</dbReference>
<dbReference type="InterPro" id="IPR013320">
    <property type="entry name" value="ConA-like_dom_sf"/>
</dbReference>
<dbReference type="PROSITE" id="PS00010">
    <property type="entry name" value="ASX_HYDROXYL"/>
    <property type="match status" value="3"/>
</dbReference>
<dbReference type="RefSeq" id="XP_055891432.1">
    <property type="nucleotide sequence ID" value="XM_056035457.1"/>
</dbReference>
<dbReference type="InterPro" id="IPR003410">
    <property type="entry name" value="HYR_dom"/>
</dbReference>
<feature type="domain" description="EGF-like" evidence="17">
    <location>
        <begin position="1387"/>
        <end position="1423"/>
    </location>
</feature>
<dbReference type="Proteomes" id="UP001165740">
    <property type="component" value="Chromosome 7"/>
</dbReference>
<feature type="domain" description="EGF-like" evidence="17">
    <location>
        <begin position="1501"/>
        <end position="1537"/>
    </location>
</feature>
<evidence type="ECO:0000256" key="8">
    <source>
        <dbReference type="ARBA" id="ARBA00022989"/>
    </source>
</evidence>
<dbReference type="Gene3D" id="2.10.25.10">
    <property type="entry name" value="Laminin"/>
    <property type="match status" value="12"/>
</dbReference>
<keyword evidence="11" id="KW-0325">Glycoprotein</keyword>
<evidence type="ECO:0000259" key="17">
    <source>
        <dbReference type="PROSITE" id="PS50026"/>
    </source>
</evidence>
<dbReference type="InterPro" id="IPR018097">
    <property type="entry name" value="EGF_Ca-bd_CS"/>
</dbReference>
<dbReference type="CDD" id="cd00033">
    <property type="entry name" value="CCP"/>
    <property type="match status" value="3"/>
</dbReference>
<dbReference type="PROSITE" id="PS01186">
    <property type="entry name" value="EGF_2"/>
    <property type="match status" value="8"/>
</dbReference>
<keyword evidence="9 15" id="KW-0472">Membrane</keyword>
<dbReference type="InterPro" id="IPR001881">
    <property type="entry name" value="EGF-like_Ca-bd_dom"/>
</dbReference>
<evidence type="ECO:0000256" key="16">
    <source>
        <dbReference type="SAM" id="SignalP"/>
    </source>
</evidence>
<feature type="region of interest" description="Disordered" evidence="14">
    <location>
        <begin position="2442"/>
        <end position="2554"/>
    </location>
</feature>
<feature type="domain" description="Pentraxin (PTX)" evidence="21">
    <location>
        <begin position="1542"/>
        <end position="1756"/>
    </location>
</feature>
<dbReference type="FunFam" id="2.10.50.10:FF:000018">
    <property type="entry name" value="Sushi, von Willebrand factor type A, EGF and pentraxin domain-containing 1"/>
    <property type="match status" value="1"/>
</dbReference>
<feature type="domain" description="Sushi" evidence="20">
    <location>
        <begin position="498"/>
        <end position="561"/>
    </location>
</feature>
<feature type="compositionally biased region" description="Basic and acidic residues" evidence="14">
    <location>
        <begin position="927"/>
        <end position="943"/>
    </location>
</feature>
<evidence type="ECO:0000256" key="5">
    <source>
        <dbReference type="ARBA" id="ARBA00022729"/>
    </source>
</evidence>
<dbReference type="InterPro" id="IPR000152">
    <property type="entry name" value="EGF-type_Asp/Asn_hydroxyl_site"/>
</dbReference>
<dbReference type="InterPro" id="IPR036465">
    <property type="entry name" value="vWFA_dom_sf"/>
</dbReference>
<dbReference type="SMART" id="SM00032">
    <property type="entry name" value="CCP"/>
    <property type="match status" value="4"/>
</dbReference>
<feature type="disulfide bond" evidence="12">
    <location>
        <begin position="1828"/>
        <end position="1837"/>
    </location>
</feature>
<evidence type="ECO:0000256" key="4">
    <source>
        <dbReference type="ARBA" id="ARBA00022692"/>
    </source>
</evidence>
<gene>
    <name evidence="23 24 25 26 27" type="primary">LOC106050361</name>
</gene>
<feature type="compositionally biased region" description="Low complexity" evidence="14">
    <location>
        <begin position="2167"/>
        <end position="2183"/>
    </location>
</feature>
<evidence type="ECO:0000256" key="12">
    <source>
        <dbReference type="PROSITE-ProRule" id="PRU00076"/>
    </source>
</evidence>
<dbReference type="Gene3D" id="2.60.120.200">
    <property type="match status" value="1"/>
</dbReference>
<dbReference type="RefSeq" id="XP_055891434.1">
    <property type="nucleotide sequence ID" value="XM_056035459.1"/>
</dbReference>
<keyword evidence="3 12" id="KW-0245">EGF-like domain</keyword>
<dbReference type="SMART" id="SM00327">
    <property type="entry name" value="VWA"/>
    <property type="match status" value="1"/>
</dbReference>
<dbReference type="RefSeq" id="XP_055891433.1">
    <property type="nucleotide sequence ID" value="XM_056035458.1"/>
</dbReference>
<dbReference type="PROSITE" id="PS50234">
    <property type="entry name" value="VWFA"/>
    <property type="match status" value="1"/>
</dbReference>
<feature type="compositionally biased region" description="Polar residues" evidence="14">
    <location>
        <begin position="2526"/>
        <end position="2546"/>
    </location>
</feature>
<dbReference type="PROSITE" id="PS01187">
    <property type="entry name" value="EGF_CA"/>
    <property type="match status" value="1"/>
</dbReference>
<dbReference type="GO" id="GO:0007219">
    <property type="term" value="P:Notch signaling pathway"/>
    <property type="evidence" value="ECO:0007669"/>
    <property type="project" value="UniProtKB-KW"/>
</dbReference>
<dbReference type="CDD" id="cd00054">
    <property type="entry name" value="EGF_CA"/>
    <property type="match status" value="9"/>
</dbReference>
<feature type="disulfide bond" evidence="12">
    <location>
        <begin position="1413"/>
        <end position="1422"/>
    </location>
</feature>
<dbReference type="SUPFAM" id="SSF57184">
    <property type="entry name" value="Growth factor receptor domain"/>
    <property type="match status" value="1"/>
</dbReference>
<feature type="disulfide bond" evidence="12">
    <location>
        <begin position="1429"/>
        <end position="1439"/>
    </location>
</feature>
<dbReference type="PROSITE" id="PS00289">
    <property type="entry name" value="PTX_1"/>
    <property type="match status" value="1"/>
</dbReference>
<feature type="disulfide bond" evidence="12">
    <location>
        <begin position="1337"/>
        <end position="1346"/>
    </location>
</feature>